<reference evidence="4" key="2">
    <citation type="journal article" date="2024" name="Antonie Van Leeuwenhoek">
        <title>Roseihalotalea indica gen. nov., sp. nov., a halophilic Bacteroidetes from mesopelagic Southwest Indian Ocean with higher carbohydrate metabolic potential.</title>
        <authorList>
            <person name="Chen B."/>
            <person name="Zhang M."/>
            <person name="Lin D."/>
            <person name="Ye J."/>
            <person name="Tang K."/>
        </authorList>
    </citation>
    <scope>NUCLEOTIDE SEQUENCE</scope>
    <source>
        <strain evidence="4">TK19036</strain>
    </source>
</reference>
<sequence length="461" mass="52367">MNLFSQITRIGIQADLADDIKAKLVLTNKINLIALIANTLLFLFTWNNAVVHSLTLIALVAYGLSLLLNSLHFHNVARILTAIGGILAVSYIHALTLPTGAPPSSGIIAFSLAQVPLVSVLFHFTERRKIILTLGIDLLLIGSYRFLSKVLYDDRYSFFLNGDADGTFYSVIASFFMAVGIVFLQTRAMRQAYTHSQQALADLQKHRQDMEDTQQQLQQSLEEVQQTRKEDEKRNWTANGLAHFTELLRSHHHLPDIYDTLLSNLVKYVSANQAALFVVTEEEEQEPFLNLAACYAYERKKYLERRISMGQGLVGQTYLEGKTVQLHKVPSEYVQITSGLGYATPRFLLVVPLRVNDRIEGILEVASFQVLEDYQVAFLEKVGEGIASEIANHRIAATTQALLEQSREQAHELHSNEEAMRLNLEELKATQEEWQRIEKFYDQRIQELEKENVTLKKYLQI</sequence>
<proteinExistence type="predicted"/>
<dbReference type="AlphaFoldDB" id="A0AA49JKC8"/>
<feature type="coiled-coil region" evidence="1">
    <location>
        <begin position="196"/>
        <end position="234"/>
    </location>
</feature>
<dbReference type="Pfam" id="PF13185">
    <property type="entry name" value="GAF_2"/>
    <property type="match status" value="1"/>
</dbReference>
<dbReference type="EMBL" id="CP120682">
    <property type="protein sequence ID" value="WKN40245.1"/>
    <property type="molecule type" value="Genomic_DNA"/>
</dbReference>
<evidence type="ECO:0000313" key="4">
    <source>
        <dbReference type="EMBL" id="WKN40245.1"/>
    </source>
</evidence>
<protein>
    <submittedName>
        <fullName evidence="4">GAF domain-containing protein</fullName>
    </submittedName>
</protein>
<dbReference type="InterPro" id="IPR003018">
    <property type="entry name" value="GAF"/>
</dbReference>
<feature type="transmembrane region" description="Helical" evidence="2">
    <location>
        <begin position="106"/>
        <end position="124"/>
    </location>
</feature>
<name>A0AA49JKC8_9BACT</name>
<feature type="coiled-coil region" evidence="1">
    <location>
        <begin position="410"/>
        <end position="451"/>
    </location>
</feature>
<feature type="transmembrane region" description="Helical" evidence="2">
    <location>
        <begin position="131"/>
        <end position="147"/>
    </location>
</feature>
<accession>A0AA49JKC8</accession>
<evidence type="ECO:0000259" key="3">
    <source>
        <dbReference type="SMART" id="SM00065"/>
    </source>
</evidence>
<reference evidence="4" key="1">
    <citation type="journal article" date="2023" name="Comput. Struct. Biotechnol. J.">
        <title>Discovery of a novel marine Bacteroidetes with a rich repertoire of carbohydrate-active enzymes.</title>
        <authorList>
            <person name="Chen B."/>
            <person name="Liu G."/>
            <person name="Chen Q."/>
            <person name="Wang H."/>
            <person name="Liu L."/>
            <person name="Tang K."/>
        </authorList>
    </citation>
    <scope>NUCLEOTIDE SEQUENCE</scope>
    <source>
        <strain evidence="4">TK19036</strain>
    </source>
</reference>
<evidence type="ECO:0000256" key="1">
    <source>
        <dbReference type="SAM" id="Coils"/>
    </source>
</evidence>
<dbReference type="SMART" id="SM00065">
    <property type="entry name" value="GAF"/>
    <property type="match status" value="1"/>
</dbReference>
<dbReference type="Gene3D" id="3.30.450.40">
    <property type="match status" value="1"/>
</dbReference>
<keyword evidence="2" id="KW-0472">Membrane</keyword>
<feature type="transmembrane region" description="Helical" evidence="2">
    <location>
        <begin position="76"/>
        <end position="94"/>
    </location>
</feature>
<dbReference type="SUPFAM" id="SSF55781">
    <property type="entry name" value="GAF domain-like"/>
    <property type="match status" value="1"/>
</dbReference>
<organism evidence="4">
    <name type="scientific">Roseihalotalea indica</name>
    <dbReference type="NCBI Taxonomy" id="2867963"/>
    <lineage>
        <taxon>Bacteria</taxon>
        <taxon>Pseudomonadati</taxon>
        <taxon>Bacteroidota</taxon>
        <taxon>Cytophagia</taxon>
        <taxon>Cytophagales</taxon>
        <taxon>Catalimonadaceae</taxon>
        <taxon>Roseihalotalea</taxon>
    </lineage>
</organism>
<dbReference type="InterPro" id="IPR029016">
    <property type="entry name" value="GAF-like_dom_sf"/>
</dbReference>
<keyword evidence="2" id="KW-0812">Transmembrane</keyword>
<feature type="transmembrane region" description="Helical" evidence="2">
    <location>
        <begin position="167"/>
        <end position="184"/>
    </location>
</feature>
<feature type="transmembrane region" description="Helical" evidence="2">
    <location>
        <begin position="52"/>
        <end position="69"/>
    </location>
</feature>
<gene>
    <name evidence="4" type="ORF">K4G66_16245</name>
</gene>
<keyword evidence="1" id="KW-0175">Coiled coil</keyword>
<feature type="transmembrane region" description="Helical" evidence="2">
    <location>
        <begin position="30"/>
        <end position="46"/>
    </location>
</feature>
<feature type="domain" description="GAF" evidence="3">
    <location>
        <begin position="253"/>
        <end position="400"/>
    </location>
</feature>
<keyword evidence="2" id="KW-1133">Transmembrane helix</keyword>
<evidence type="ECO:0000256" key="2">
    <source>
        <dbReference type="SAM" id="Phobius"/>
    </source>
</evidence>